<reference evidence="1" key="2">
    <citation type="submission" date="2023-01" db="EMBL/GenBank/DDBJ databases">
        <authorList>
            <person name="Sun Q."/>
            <person name="Evtushenko L."/>
        </authorList>
    </citation>
    <scope>NUCLEOTIDE SEQUENCE</scope>
    <source>
        <strain evidence="1">VKM Ac-1958</strain>
    </source>
</reference>
<dbReference type="RefSeq" id="WP_204937757.1">
    <property type="nucleotide sequence ID" value="NZ_BAAAUM010000002.1"/>
</dbReference>
<evidence type="ECO:0000313" key="1">
    <source>
        <dbReference type="EMBL" id="GLK02939.1"/>
    </source>
</evidence>
<dbReference type="Proteomes" id="UP001142325">
    <property type="component" value="Unassembled WGS sequence"/>
</dbReference>
<dbReference type="Gene3D" id="3.40.50.2000">
    <property type="entry name" value="Glycogen Phosphorylase B"/>
    <property type="match status" value="1"/>
</dbReference>
<name>A0A9W6HUN6_9MICO</name>
<proteinExistence type="predicted"/>
<organism evidence="1 2">
    <name type="scientific">Microbacterium keratanolyticum</name>
    <dbReference type="NCBI Taxonomy" id="67574"/>
    <lineage>
        <taxon>Bacteria</taxon>
        <taxon>Bacillati</taxon>
        <taxon>Actinomycetota</taxon>
        <taxon>Actinomycetes</taxon>
        <taxon>Micrococcales</taxon>
        <taxon>Microbacteriaceae</taxon>
        <taxon>Microbacterium</taxon>
    </lineage>
</organism>
<comment type="caution">
    <text evidence="1">The sequence shown here is derived from an EMBL/GenBank/DDBJ whole genome shotgun (WGS) entry which is preliminary data.</text>
</comment>
<keyword evidence="2" id="KW-1185">Reference proteome</keyword>
<dbReference type="AlphaFoldDB" id="A0A9W6HUN6"/>
<evidence type="ECO:0000313" key="2">
    <source>
        <dbReference type="Proteomes" id="UP001142325"/>
    </source>
</evidence>
<reference evidence="1" key="1">
    <citation type="journal article" date="2014" name="Int. J. Syst. Evol. Microbiol.">
        <title>Complete genome sequence of Corynebacterium casei LMG S-19264T (=DSM 44701T), isolated from a smear-ripened cheese.</title>
        <authorList>
            <consortium name="US DOE Joint Genome Institute (JGI-PGF)"/>
            <person name="Walter F."/>
            <person name="Albersmeier A."/>
            <person name="Kalinowski J."/>
            <person name="Ruckert C."/>
        </authorList>
    </citation>
    <scope>NUCLEOTIDE SEQUENCE</scope>
    <source>
        <strain evidence="1">VKM Ac-1958</strain>
    </source>
</reference>
<dbReference type="EMBL" id="BSET01000002">
    <property type="protein sequence ID" value="GLK02939.1"/>
    <property type="molecule type" value="Genomic_DNA"/>
</dbReference>
<sequence>MSDASTVVFQRQKLILRLCFWLFRPFAWLTPRLDWVVGPEDIALMTTHIAGALPRSYTALHTRNVFYQVPYDAVIESDSTALGGRWAVWRRLYGGAFLLAWLAARSRGFIYVGGLGFLQSHHDEREFEFAFLRAHGKRVVCYFTGNDIRSPRLSLERAAMTGKPNIGSILTTIDPVFATPEYDAARRRRAEVAERHAEAIFTARVDQIGYLDGPTHPFLYFYPDEQFVDETTKFDAPERIVVVHAPSNPLLKGTDAVREAMARITVEHPTVEYRELIGVPHEQVLAALDSAHIALNEFYASVPGVFGVEAMARQCVLVTSADVADEPDLGEDARGAWVVAGVDTLYTAISGVLADQSGMRAQAQRGAEWARRHASETASRRIIADVLG</sequence>
<protein>
    <submittedName>
        <fullName evidence="1">Uncharacterized protein</fullName>
    </submittedName>
</protein>
<dbReference type="SUPFAM" id="SSF53756">
    <property type="entry name" value="UDP-Glycosyltransferase/glycogen phosphorylase"/>
    <property type="match status" value="1"/>
</dbReference>
<accession>A0A9W6HUN6</accession>
<gene>
    <name evidence="1" type="ORF">GCM10017596_26540</name>
</gene>